<proteinExistence type="predicted"/>
<dbReference type="GO" id="GO:0005829">
    <property type="term" value="C:cytosol"/>
    <property type="evidence" value="ECO:0007669"/>
    <property type="project" value="TreeGrafter"/>
</dbReference>
<feature type="domain" description="HTH-type transcriptional regulator AraC-type N-terminal" evidence="2">
    <location>
        <begin position="37"/>
        <end position="166"/>
    </location>
</feature>
<accession>A0A554VNE0</accession>
<dbReference type="PANTHER" id="PTHR47894">
    <property type="entry name" value="HTH-TYPE TRANSCRIPTIONAL REGULATOR GADX"/>
    <property type="match status" value="1"/>
</dbReference>
<dbReference type="GO" id="GO:0000976">
    <property type="term" value="F:transcription cis-regulatory region binding"/>
    <property type="evidence" value="ECO:0007669"/>
    <property type="project" value="TreeGrafter"/>
</dbReference>
<evidence type="ECO:0000313" key="4">
    <source>
        <dbReference type="Proteomes" id="UP000318833"/>
    </source>
</evidence>
<dbReference type="RefSeq" id="WP_143916050.1">
    <property type="nucleotide sequence ID" value="NZ_CANMIK010000028.1"/>
</dbReference>
<evidence type="ECO:0000256" key="1">
    <source>
        <dbReference type="ARBA" id="ARBA00023125"/>
    </source>
</evidence>
<dbReference type="OrthoDB" id="5582699at2"/>
<dbReference type="GO" id="GO:0003700">
    <property type="term" value="F:DNA-binding transcription factor activity"/>
    <property type="evidence" value="ECO:0007669"/>
    <property type="project" value="TreeGrafter"/>
</dbReference>
<organism evidence="3 4">
    <name type="scientific">Aquimarina algiphila</name>
    <dbReference type="NCBI Taxonomy" id="2047982"/>
    <lineage>
        <taxon>Bacteria</taxon>
        <taxon>Pseudomonadati</taxon>
        <taxon>Bacteroidota</taxon>
        <taxon>Flavobacteriia</taxon>
        <taxon>Flavobacteriales</taxon>
        <taxon>Flavobacteriaceae</taxon>
        <taxon>Aquimarina</taxon>
    </lineage>
</organism>
<dbReference type="Gene3D" id="1.10.10.60">
    <property type="entry name" value="Homeodomain-like"/>
    <property type="match status" value="1"/>
</dbReference>
<dbReference type="EMBL" id="VLNR01000011">
    <property type="protein sequence ID" value="TSE09881.1"/>
    <property type="molecule type" value="Genomic_DNA"/>
</dbReference>
<reference evidence="3 4" key="1">
    <citation type="submission" date="2019-07" db="EMBL/GenBank/DDBJ databases">
        <title>The draft genome sequence of Aquimarina algiphila M91.</title>
        <authorList>
            <person name="Meng X."/>
        </authorList>
    </citation>
    <scope>NUCLEOTIDE SEQUENCE [LARGE SCALE GENOMIC DNA]</scope>
    <source>
        <strain evidence="3 4">M91</strain>
    </source>
</reference>
<comment type="caution">
    <text evidence="3">The sequence shown here is derived from an EMBL/GenBank/DDBJ whole genome shotgun (WGS) entry which is preliminary data.</text>
</comment>
<dbReference type="Proteomes" id="UP000318833">
    <property type="component" value="Unassembled WGS sequence"/>
</dbReference>
<evidence type="ECO:0000259" key="2">
    <source>
        <dbReference type="Pfam" id="PF12625"/>
    </source>
</evidence>
<protein>
    <recommendedName>
        <fullName evidence="2">HTH-type transcriptional regulator AraC-type N-terminal domain-containing protein</fullName>
    </recommendedName>
</protein>
<gene>
    <name evidence="3" type="ORF">FOF46_07650</name>
</gene>
<dbReference type="InterPro" id="IPR032687">
    <property type="entry name" value="AraC-type_N"/>
</dbReference>
<keyword evidence="1" id="KW-0238">DNA-binding</keyword>
<dbReference type="PANTHER" id="PTHR47894:SF4">
    <property type="entry name" value="HTH-TYPE TRANSCRIPTIONAL REGULATOR GADX"/>
    <property type="match status" value="1"/>
</dbReference>
<sequence length="321" mass="37126">MKICAPYLHSLLDYADYQNLDSLVLKNLLANPNMDYNNPEEMIDAKEYLAVYEMVIDATKNDYSGLNFGCYLNLGALGLVLEISLNTSSVKQGVFILQNFLDNKFPIVSARVIEDSQLYILQLDSSVKDLKLRRHLLDMVLSIIYRELKLMLPHSFIPKIRLPFTNKKPYLDSLKVAVTHYSNYQIVLPLEVVSTEINKNKVKEIELLLPKFIAMLNKNKENEKVFANQIRNMTLNMCSPEIPNFEQVQKQFPYSKRTMQRKLTDEGMSFRSIANKIKEELSNYLTNEKHLKTKDVAHILGYSESSAYLHAVKSWKTKKSR</sequence>
<keyword evidence="4" id="KW-1185">Reference proteome</keyword>
<evidence type="ECO:0000313" key="3">
    <source>
        <dbReference type="EMBL" id="TSE09881.1"/>
    </source>
</evidence>
<dbReference type="AlphaFoldDB" id="A0A554VNE0"/>
<dbReference type="Pfam" id="PF12625">
    <property type="entry name" value="Arabinose_bd"/>
    <property type="match status" value="1"/>
</dbReference>
<name>A0A554VNE0_9FLAO</name>